<evidence type="ECO:0000256" key="8">
    <source>
        <dbReference type="ARBA" id="ARBA00045912"/>
    </source>
</evidence>
<keyword evidence="5" id="KW-0256">Endoplasmic reticulum</keyword>
<protein>
    <recommendedName>
        <fullName evidence="9">Protein RFT1 homolog</fullName>
    </recommendedName>
</protein>
<evidence type="ECO:0000256" key="3">
    <source>
        <dbReference type="ARBA" id="ARBA00010288"/>
    </source>
</evidence>
<dbReference type="GO" id="GO:0006488">
    <property type="term" value="P:dolichol-linked oligosaccharide biosynthetic process"/>
    <property type="evidence" value="ECO:0007669"/>
    <property type="project" value="InterPro"/>
</dbReference>
<comment type="function">
    <text evidence="8 9">Intramembrane glycolipid transporter that operates in the biosynthetic pathway of dolichol-linked oligosaccharides, the glycan precursors employed in protein asparagine (N)-glycosylation. The sequential addition of sugars to dolichol pyrophosphate produces dolichol-linked oligosaccharides containing fourteen sugars, including two GlcNAcs, nine mannoses and three glucoses. Once assembled, the oligosaccharide is transferred from the lipid to nascent proteins by oligosaccharyltransferases. The assembly of dolichol-linked oligosaccharides begins on the cytosolic side of the endoplasmic reticulum membrane and finishes in its lumen. RFT1 could mediate the translocation of the cytosolically oriented intermediate DolPP-GlcNAc2Man5, produced by ALG11, into the ER lumen where dolichol-linked oligosaccharides assembly continues. However, the intramembrane lipid transporter activity could not be confirmed in vitro.</text>
</comment>
<gene>
    <name evidence="10" type="ORF">NBR_LOCUS18423</name>
</gene>
<evidence type="ECO:0000313" key="11">
    <source>
        <dbReference type="Proteomes" id="UP000271162"/>
    </source>
</evidence>
<comment type="similarity">
    <text evidence="3 9">Belongs to the RFT1 family.</text>
</comment>
<evidence type="ECO:0000256" key="5">
    <source>
        <dbReference type="ARBA" id="ARBA00022824"/>
    </source>
</evidence>
<sequence>MASLGRSLAMNFSGQLVSRVFSFGINMYLLRVVDNDVLGIVNVRLALLYNTVLFLTREPMRKANILRSSVPCFINIIWLR</sequence>
<evidence type="ECO:0000313" key="10">
    <source>
        <dbReference type="EMBL" id="VDL82148.1"/>
    </source>
</evidence>
<evidence type="ECO:0000256" key="4">
    <source>
        <dbReference type="ARBA" id="ARBA00022692"/>
    </source>
</evidence>
<dbReference type="AlphaFoldDB" id="A0A0N4YML4"/>
<evidence type="ECO:0000256" key="1">
    <source>
        <dbReference type="ARBA" id="ARBA00004477"/>
    </source>
</evidence>
<dbReference type="GO" id="GO:0005789">
    <property type="term" value="C:endoplasmic reticulum membrane"/>
    <property type="evidence" value="ECO:0007669"/>
    <property type="project" value="UniProtKB-SubCell"/>
</dbReference>
<proteinExistence type="inferred from homology"/>
<dbReference type="STRING" id="27835.A0A0N4YML4"/>
<keyword evidence="7" id="KW-0472">Membrane</keyword>
<reference evidence="10 11" key="2">
    <citation type="submission" date="2018-11" db="EMBL/GenBank/DDBJ databases">
        <authorList>
            <consortium name="Pathogen Informatics"/>
        </authorList>
    </citation>
    <scope>NUCLEOTIDE SEQUENCE [LARGE SCALE GENOMIC DNA]</scope>
</reference>
<evidence type="ECO:0000256" key="2">
    <source>
        <dbReference type="ARBA" id="ARBA00004922"/>
    </source>
</evidence>
<dbReference type="WBParaSite" id="NBR_0001842001-mRNA-1">
    <property type="protein sequence ID" value="NBR_0001842001-mRNA-1"/>
    <property type="gene ID" value="NBR_0001842001"/>
</dbReference>
<evidence type="ECO:0000256" key="9">
    <source>
        <dbReference type="RuleBase" id="RU365067"/>
    </source>
</evidence>
<reference evidence="12" key="1">
    <citation type="submission" date="2017-02" db="UniProtKB">
        <authorList>
            <consortium name="WormBaseParasite"/>
        </authorList>
    </citation>
    <scope>IDENTIFICATION</scope>
</reference>
<accession>A0A0N4YML4</accession>
<evidence type="ECO:0000256" key="7">
    <source>
        <dbReference type="ARBA" id="ARBA00023136"/>
    </source>
</evidence>
<dbReference type="PANTHER" id="PTHR13117">
    <property type="entry name" value="ENDOPLASMIC RETICULUM MULTISPAN TRANSMEMBRANE PROTEIN-RELATED"/>
    <property type="match status" value="1"/>
</dbReference>
<organism evidence="12">
    <name type="scientific">Nippostrongylus brasiliensis</name>
    <name type="common">Rat hookworm</name>
    <dbReference type="NCBI Taxonomy" id="27835"/>
    <lineage>
        <taxon>Eukaryota</taxon>
        <taxon>Metazoa</taxon>
        <taxon>Ecdysozoa</taxon>
        <taxon>Nematoda</taxon>
        <taxon>Chromadorea</taxon>
        <taxon>Rhabditida</taxon>
        <taxon>Rhabditina</taxon>
        <taxon>Rhabditomorpha</taxon>
        <taxon>Strongyloidea</taxon>
        <taxon>Heligmosomidae</taxon>
        <taxon>Nippostrongylus</taxon>
    </lineage>
</organism>
<keyword evidence="6" id="KW-1133">Transmembrane helix</keyword>
<dbReference type="PANTHER" id="PTHR13117:SF5">
    <property type="entry name" value="PROTEIN RFT1 HOMOLOG"/>
    <property type="match status" value="1"/>
</dbReference>
<comment type="subcellular location">
    <subcellularLocation>
        <location evidence="1 9">Endoplasmic reticulum membrane</location>
        <topology evidence="1 9">Multi-pass membrane protein</topology>
    </subcellularLocation>
</comment>
<comment type="pathway">
    <text evidence="2">Protein modification; protein glycosylation.</text>
</comment>
<dbReference type="InterPro" id="IPR007594">
    <property type="entry name" value="RFT1"/>
</dbReference>
<dbReference type="GO" id="GO:0034203">
    <property type="term" value="P:glycolipid translocation"/>
    <property type="evidence" value="ECO:0007669"/>
    <property type="project" value="TreeGrafter"/>
</dbReference>
<name>A0A0N4YML4_NIPBR</name>
<evidence type="ECO:0000313" key="12">
    <source>
        <dbReference type="WBParaSite" id="NBR_0001842001-mRNA-1"/>
    </source>
</evidence>
<evidence type="ECO:0000256" key="6">
    <source>
        <dbReference type="ARBA" id="ARBA00022989"/>
    </source>
</evidence>
<dbReference type="EMBL" id="UYSL01023401">
    <property type="protein sequence ID" value="VDL82148.1"/>
    <property type="molecule type" value="Genomic_DNA"/>
</dbReference>
<dbReference type="Pfam" id="PF04506">
    <property type="entry name" value="Rft-1"/>
    <property type="match status" value="1"/>
</dbReference>
<keyword evidence="4" id="KW-0812">Transmembrane</keyword>
<dbReference type="Proteomes" id="UP000271162">
    <property type="component" value="Unassembled WGS sequence"/>
</dbReference>
<keyword evidence="11" id="KW-1185">Reference proteome</keyword>